<dbReference type="OrthoDB" id="4456081at2759"/>
<dbReference type="EMBL" id="ML732441">
    <property type="protein sequence ID" value="KAB8067819.1"/>
    <property type="molecule type" value="Genomic_DNA"/>
</dbReference>
<evidence type="ECO:0000313" key="2">
    <source>
        <dbReference type="EMBL" id="KAB8067819.1"/>
    </source>
</evidence>
<protein>
    <recommendedName>
        <fullName evidence="1">F-box domain-containing protein</fullName>
    </recommendedName>
</protein>
<gene>
    <name evidence="2" type="ORF">BDV29DRAFT_196140</name>
</gene>
<dbReference type="InterPro" id="IPR001810">
    <property type="entry name" value="F-box_dom"/>
</dbReference>
<dbReference type="InterPro" id="IPR036047">
    <property type="entry name" value="F-box-like_dom_sf"/>
</dbReference>
<dbReference type="SUPFAM" id="SSF81383">
    <property type="entry name" value="F-box domain"/>
    <property type="match status" value="1"/>
</dbReference>
<proteinExistence type="predicted"/>
<dbReference type="Proteomes" id="UP000326565">
    <property type="component" value="Unassembled WGS sequence"/>
</dbReference>
<evidence type="ECO:0000259" key="1">
    <source>
        <dbReference type="PROSITE" id="PS50181"/>
    </source>
</evidence>
<organism evidence="2 3">
    <name type="scientific">Aspergillus leporis</name>
    <dbReference type="NCBI Taxonomy" id="41062"/>
    <lineage>
        <taxon>Eukaryota</taxon>
        <taxon>Fungi</taxon>
        <taxon>Dikarya</taxon>
        <taxon>Ascomycota</taxon>
        <taxon>Pezizomycotina</taxon>
        <taxon>Eurotiomycetes</taxon>
        <taxon>Eurotiomycetidae</taxon>
        <taxon>Eurotiales</taxon>
        <taxon>Aspergillaceae</taxon>
        <taxon>Aspergillus</taxon>
        <taxon>Aspergillus subgen. Circumdati</taxon>
    </lineage>
</organism>
<keyword evidence="3" id="KW-1185">Reference proteome</keyword>
<dbReference type="AlphaFoldDB" id="A0A5N5WHV4"/>
<name>A0A5N5WHV4_9EURO</name>
<evidence type="ECO:0000313" key="3">
    <source>
        <dbReference type="Proteomes" id="UP000326565"/>
    </source>
</evidence>
<reference evidence="2 3" key="1">
    <citation type="submission" date="2019-04" db="EMBL/GenBank/DDBJ databases">
        <title>Friends and foes A comparative genomics study of 23 Aspergillus species from section Flavi.</title>
        <authorList>
            <consortium name="DOE Joint Genome Institute"/>
            <person name="Kjaerbolling I."/>
            <person name="Vesth T."/>
            <person name="Frisvad J.C."/>
            <person name="Nybo J.L."/>
            <person name="Theobald S."/>
            <person name="Kildgaard S."/>
            <person name="Isbrandt T."/>
            <person name="Kuo A."/>
            <person name="Sato A."/>
            <person name="Lyhne E.K."/>
            <person name="Kogle M.E."/>
            <person name="Wiebenga A."/>
            <person name="Kun R.S."/>
            <person name="Lubbers R.J."/>
            <person name="Makela M.R."/>
            <person name="Barry K."/>
            <person name="Chovatia M."/>
            <person name="Clum A."/>
            <person name="Daum C."/>
            <person name="Haridas S."/>
            <person name="He G."/>
            <person name="LaButti K."/>
            <person name="Lipzen A."/>
            <person name="Mondo S."/>
            <person name="Riley R."/>
            <person name="Salamov A."/>
            <person name="Simmons B.A."/>
            <person name="Magnuson J.K."/>
            <person name="Henrissat B."/>
            <person name="Mortensen U.H."/>
            <person name="Larsen T.O."/>
            <person name="Devries R.P."/>
            <person name="Grigoriev I.V."/>
            <person name="Machida M."/>
            <person name="Baker S.E."/>
            <person name="Andersen M.R."/>
        </authorList>
    </citation>
    <scope>NUCLEOTIDE SEQUENCE [LARGE SCALE GENOMIC DNA]</scope>
    <source>
        <strain evidence="2 3">CBS 151.66</strain>
    </source>
</reference>
<dbReference type="PROSITE" id="PS50181">
    <property type="entry name" value="FBOX"/>
    <property type="match status" value="1"/>
</dbReference>
<feature type="domain" description="F-box" evidence="1">
    <location>
        <begin position="1"/>
        <end position="35"/>
    </location>
</feature>
<accession>A0A5N5WHV4</accession>
<sequence length="559" mass="63458">MLFSLPYELQLEVIEVAPPRDAYALALTCKYFQELCRKRQHEDRECMKFLSINTPLSYPANEQFLGLAPSFSLGVPRVLVDIARKPQLAWCIEELSSELHSQDPKQDMSRNSCLELVGRLVRESSIIQDDEARDWMDAITLGRGGASLGLLLAINRLAARSQQGFLGQGMSEVVDARLECITIEDSDGEEDDDDDEWNIAAAIEEEPERRPRIGSTDNLYQELARLLTGLACLPNLRNLSLADYYSQPVWREEVDARCPSTADRNEGNDLTYPLPSPRSQLRSIIIDRGNISAGALSSIIEGCSNLMEFRYLVCHTPEVFGMRFRGVQYQQHLPEMSIEASTLQHLHIELAEYGSICGCRHEPCLQPDLFYWKWNGFAALERLTLDIDLFSNIEGGGWLPFAKTLPLSIKDILILAPRCPPETDNLDFENMFRDFRPQKFANLRSISAWHRNANIGRLGHNGAKHILAHYRVALINAGIAPAGITEYTLDGDYFARRDKAYRRPYAFGMNQYGRNDYSLYSLPEEDLMGRVMFGVYHSEGGVRDRRDVYTGVIVEKTWI</sequence>